<dbReference type="AlphaFoldDB" id="A0A8H5CXV1"/>
<keyword evidence="3" id="KW-1185">Reference proteome</keyword>
<feature type="region of interest" description="Disordered" evidence="1">
    <location>
        <begin position="1"/>
        <end position="29"/>
    </location>
</feature>
<evidence type="ECO:0000256" key="1">
    <source>
        <dbReference type="SAM" id="MobiDB-lite"/>
    </source>
</evidence>
<feature type="region of interest" description="Disordered" evidence="1">
    <location>
        <begin position="63"/>
        <end position="100"/>
    </location>
</feature>
<feature type="compositionally biased region" description="Low complexity" evidence="1">
    <location>
        <begin position="1"/>
        <end position="15"/>
    </location>
</feature>
<sequence length="100" mass="11172">MGASTTNSTNTASDSPHQSMPWDPLPQIPRALTSIPLSSRYHAILLPNTTDLNVFVDRRRQRASVEGEGHKERVSKEEKDFIAENHRSLGLPPNSRFPPI</sequence>
<organism evidence="2 3">
    <name type="scientific">Leucocoprinus leucothites</name>
    <dbReference type="NCBI Taxonomy" id="201217"/>
    <lineage>
        <taxon>Eukaryota</taxon>
        <taxon>Fungi</taxon>
        <taxon>Dikarya</taxon>
        <taxon>Basidiomycota</taxon>
        <taxon>Agaricomycotina</taxon>
        <taxon>Agaricomycetes</taxon>
        <taxon>Agaricomycetidae</taxon>
        <taxon>Agaricales</taxon>
        <taxon>Agaricineae</taxon>
        <taxon>Agaricaceae</taxon>
        <taxon>Leucocoprinus</taxon>
    </lineage>
</organism>
<reference evidence="2 3" key="1">
    <citation type="journal article" date="2020" name="ISME J.">
        <title>Uncovering the hidden diversity of litter-decomposition mechanisms in mushroom-forming fungi.</title>
        <authorList>
            <person name="Floudas D."/>
            <person name="Bentzer J."/>
            <person name="Ahren D."/>
            <person name="Johansson T."/>
            <person name="Persson P."/>
            <person name="Tunlid A."/>
        </authorList>
    </citation>
    <scope>NUCLEOTIDE SEQUENCE [LARGE SCALE GENOMIC DNA]</scope>
    <source>
        <strain evidence="2 3">CBS 146.42</strain>
    </source>
</reference>
<gene>
    <name evidence="2" type="ORF">D9756_009156</name>
</gene>
<evidence type="ECO:0000313" key="3">
    <source>
        <dbReference type="Proteomes" id="UP000559027"/>
    </source>
</evidence>
<feature type="compositionally biased region" description="Basic and acidic residues" evidence="1">
    <location>
        <begin position="63"/>
        <end position="87"/>
    </location>
</feature>
<comment type="caution">
    <text evidence="2">The sequence shown here is derived from an EMBL/GenBank/DDBJ whole genome shotgun (WGS) entry which is preliminary data.</text>
</comment>
<dbReference type="EMBL" id="JAACJO010000015">
    <property type="protein sequence ID" value="KAF5350029.1"/>
    <property type="molecule type" value="Genomic_DNA"/>
</dbReference>
<accession>A0A8H5CXV1</accession>
<name>A0A8H5CXV1_9AGAR</name>
<proteinExistence type="predicted"/>
<evidence type="ECO:0000313" key="2">
    <source>
        <dbReference type="EMBL" id="KAF5350029.1"/>
    </source>
</evidence>
<dbReference type="Proteomes" id="UP000559027">
    <property type="component" value="Unassembled WGS sequence"/>
</dbReference>
<protein>
    <submittedName>
        <fullName evidence="2">Uncharacterized protein</fullName>
    </submittedName>
</protein>